<evidence type="ECO:0000256" key="6">
    <source>
        <dbReference type="ARBA" id="ARBA00023004"/>
    </source>
</evidence>
<keyword evidence="6" id="KW-0408">Iron</keyword>
<evidence type="ECO:0000313" key="9">
    <source>
        <dbReference type="EMBL" id="KMT23323.1"/>
    </source>
</evidence>
<evidence type="ECO:0000256" key="1">
    <source>
        <dbReference type="ARBA" id="ARBA00022448"/>
    </source>
</evidence>
<dbReference type="InterPro" id="IPR050572">
    <property type="entry name" value="Fe-S_Ferredoxin"/>
</dbReference>
<dbReference type="AlphaFoldDB" id="A0A0J8DGL3"/>
<keyword evidence="5" id="KW-0249">Electron transport</keyword>
<dbReference type="PANTHER" id="PTHR43687:SF6">
    <property type="entry name" value="L-ASPARTATE SEMIALDEHYDE SULFURTRANSFERASE IRON-SULFUR SUBUNIT"/>
    <property type="match status" value="1"/>
</dbReference>
<dbReference type="PROSITE" id="PS51379">
    <property type="entry name" value="4FE4S_FER_2"/>
    <property type="match status" value="2"/>
</dbReference>
<keyword evidence="2" id="KW-0004">4Fe-4S</keyword>
<evidence type="ECO:0000313" key="10">
    <source>
        <dbReference type="Proteomes" id="UP000036756"/>
    </source>
</evidence>
<dbReference type="GO" id="GO:0046872">
    <property type="term" value="F:metal ion binding"/>
    <property type="evidence" value="ECO:0007669"/>
    <property type="project" value="UniProtKB-KW"/>
</dbReference>
<keyword evidence="10" id="KW-1185">Reference proteome</keyword>
<dbReference type="Pfam" id="PF12838">
    <property type="entry name" value="Fer4_7"/>
    <property type="match status" value="1"/>
</dbReference>
<evidence type="ECO:0000256" key="2">
    <source>
        <dbReference type="ARBA" id="ARBA00022485"/>
    </source>
</evidence>
<keyword evidence="1" id="KW-0813">Transport</keyword>
<gene>
    <name evidence="9" type="ORF">CLCY_8c00590</name>
</gene>
<accession>A0A0J8DGL3</accession>
<dbReference type="SUPFAM" id="SSF54862">
    <property type="entry name" value="4Fe-4S ferredoxins"/>
    <property type="match status" value="1"/>
</dbReference>
<feature type="domain" description="4Fe-4S ferredoxin-type" evidence="8">
    <location>
        <begin position="1"/>
        <end position="30"/>
    </location>
</feature>
<dbReference type="RefSeq" id="WP_048569139.1">
    <property type="nucleotide sequence ID" value="NZ_LFVU01000001.1"/>
</dbReference>
<dbReference type="PANTHER" id="PTHR43687">
    <property type="entry name" value="ADENYLYLSULFATE REDUCTASE, BETA SUBUNIT"/>
    <property type="match status" value="1"/>
</dbReference>
<evidence type="ECO:0000256" key="5">
    <source>
        <dbReference type="ARBA" id="ARBA00022982"/>
    </source>
</evidence>
<evidence type="ECO:0000256" key="7">
    <source>
        <dbReference type="ARBA" id="ARBA00023014"/>
    </source>
</evidence>
<dbReference type="PATRIC" id="fig|1121307.3.peg.2514"/>
<name>A0A0J8DGL3_CLOCY</name>
<dbReference type="STRING" id="1121307.CLCY_8c00590"/>
<dbReference type="Gene3D" id="3.30.70.20">
    <property type="match status" value="1"/>
</dbReference>
<evidence type="ECO:0000259" key="8">
    <source>
        <dbReference type="PROSITE" id="PS51379"/>
    </source>
</evidence>
<organism evidence="9 10">
    <name type="scientific">Clostridium cylindrosporum DSM 605</name>
    <dbReference type="NCBI Taxonomy" id="1121307"/>
    <lineage>
        <taxon>Bacteria</taxon>
        <taxon>Bacillati</taxon>
        <taxon>Bacillota</taxon>
        <taxon>Clostridia</taxon>
        <taxon>Eubacteriales</taxon>
        <taxon>Clostridiaceae</taxon>
        <taxon>Clostridium</taxon>
    </lineage>
</organism>
<dbReference type="PROSITE" id="PS00198">
    <property type="entry name" value="4FE4S_FER_1"/>
    <property type="match status" value="1"/>
</dbReference>
<dbReference type="InterPro" id="IPR017896">
    <property type="entry name" value="4Fe4S_Fe-S-bd"/>
</dbReference>
<feature type="domain" description="4Fe-4S ferredoxin-type" evidence="8">
    <location>
        <begin position="31"/>
        <end position="61"/>
    </location>
</feature>
<evidence type="ECO:0000256" key="4">
    <source>
        <dbReference type="ARBA" id="ARBA00022737"/>
    </source>
</evidence>
<dbReference type="EMBL" id="LFVU01000001">
    <property type="protein sequence ID" value="KMT23323.1"/>
    <property type="molecule type" value="Genomic_DNA"/>
</dbReference>
<dbReference type="InterPro" id="IPR017900">
    <property type="entry name" value="4Fe4S_Fe_S_CS"/>
</dbReference>
<keyword evidence="3" id="KW-0479">Metal-binding</keyword>
<keyword evidence="4" id="KW-0677">Repeat</keyword>
<sequence length="103" mass="11702">MSIKIIESKCVSCGKCLKVCPGNLIYKDENKKAYIKYPRECWGCTACLKECQVGAIKYYLEPDVGGCSGYMYAKDSKDTLEWTFVIDGSEEKIKVNKKESNKY</sequence>
<dbReference type="GO" id="GO:0051539">
    <property type="term" value="F:4 iron, 4 sulfur cluster binding"/>
    <property type="evidence" value="ECO:0007669"/>
    <property type="project" value="UniProtKB-KW"/>
</dbReference>
<proteinExistence type="predicted"/>
<dbReference type="OrthoDB" id="9807879at2"/>
<reference evidence="9 10" key="1">
    <citation type="submission" date="2015-06" db="EMBL/GenBank/DDBJ databases">
        <title>Draft genome sequence of the purine-degrading Clostridium cylindrosporum HC-1 (DSM 605).</title>
        <authorList>
            <person name="Poehlein A."/>
            <person name="Schiel-Bengelsdorf B."/>
            <person name="Bengelsdorf F."/>
            <person name="Daniel R."/>
            <person name="Duerre P."/>
        </authorList>
    </citation>
    <scope>NUCLEOTIDE SEQUENCE [LARGE SCALE GENOMIC DNA]</scope>
    <source>
        <strain evidence="9 10">DSM 605</strain>
    </source>
</reference>
<comment type="caution">
    <text evidence="9">The sequence shown here is derived from an EMBL/GenBank/DDBJ whole genome shotgun (WGS) entry which is preliminary data.</text>
</comment>
<dbReference type="Proteomes" id="UP000036756">
    <property type="component" value="Unassembled WGS sequence"/>
</dbReference>
<protein>
    <submittedName>
        <fullName evidence="9">Ferredoxin</fullName>
    </submittedName>
</protein>
<evidence type="ECO:0000256" key="3">
    <source>
        <dbReference type="ARBA" id="ARBA00022723"/>
    </source>
</evidence>
<keyword evidence="7" id="KW-0411">Iron-sulfur</keyword>